<feature type="domain" description="Carrier" evidence="11">
    <location>
        <begin position="4457"/>
        <end position="4532"/>
    </location>
</feature>
<feature type="domain" description="Ketosynthase family 3 (KS3)" evidence="12">
    <location>
        <begin position="1042"/>
        <end position="1467"/>
    </location>
</feature>
<dbReference type="InterPro" id="IPR020807">
    <property type="entry name" value="PKS_DH"/>
</dbReference>
<evidence type="ECO:0000256" key="1">
    <source>
        <dbReference type="ARBA" id="ARBA00004792"/>
    </source>
</evidence>
<dbReference type="SUPFAM" id="SSF53901">
    <property type="entry name" value="Thiolase-like"/>
    <property type="match status" value="4"/>
</dbReference>
<evidence type="ECO:0000259" key="13">
    <source>
        <dbReference type="PROSITE" id="PS52019"/>
    </source>
</evidence>
<dbReference type="SUPFAM" id="SSF52151">
    <property type="entry name" value="FabD/lysophospholipase-like"/>
    <property type="match status" value="4"/>
</dbReference>
<dbReference type="GO" id="GO:0004312">
    <property type="term" value="F:fatty acid synthase activity"/>
    <property type="evidence" value="ECO:0007669"/>
    <property type="project" value="TreeGrafter"/>
</dbReference>
<dbReference type="FunFam" id="3.40.366.10:FF:000002">
    <property type="entry name" value="Probable polyketide synthase 2"/>
    <property type="match status" value="1"/>
</dbReference>
<evidence type="ECO:0000256" key="5">
    <source>
        <dbReference type="ARBA" id="ARBA00023194"/>
    </source>
</evidence>
<dbReference type="InterPro" id="IPR036736">
    <property type="entry name" value="ACP-like_sf"/>
</dbReference>
<feature type="active site" description="Proton donor; for dehydratase activity" evidence="8">
    <location>
        <position position="3917"/>
    </location>
</feature>
<dbReference type="CDD" id="cd00833">
    <property type="entry name" value="PKS"/>
    <property type="match status" value="4"/>
</dbReference>
<dbReference type="InterPro" id="IPR049551">
    <property type="entry name" value="PKS_DH_C"/>
</dbReference>
<dbReference type="InterPro" id="IPR032821">
    <property type="entry name" value="PKS_assoc"/>
</dbReference>
<keyword evidence="3" id="KW-0597">Phosphoprotein</keyword>
<dbReference type="InterPro" id="IPR020841">
    <property type="entry name" value="PKS_Beta-ketoAc_synthase_dom"/>
</dbReference>
<keyword evidence="2" id="KW-0596">Phosphopantetheine</keyword>
<feature type="domain" description="Carrier" evidence="11">
    <location>
        <begin position="948"/>
        <end position="1023"/>
    </location>
</feature>
<dbReference type="GO" id="GO:0004315">
    <property type="term" value="F:3-oxoacyl-[acyl-carrier-protein] synthase activity"/>
    <property type="evidence" value="ECO:0007669"/>
    <property type="project" value="InterPro"/>
</dbReference>
<dbReference type="Pfam" id="PF02801">
    <property type="entry name" value="Ketoacyl-synt_C"/>
    <property type="match status" value="4"/>
</dbReference>
<sequence>MTTTSMNELVDALRNALKENERIRHRLGEVEARNREPIAIVGMACRYPGDADSPEALWQLVADGTDAVSGLPADRDWNLGELYDPDPAKVGRTYSRGGGFLRSPYLFDHDFFAIPPREATVMDPHQRLLLETSWEALERAGISADAVRGSQTGVYVGVSYQDYISLRTVPSAYEGYVLTGNIASVVSGRLSYAFGLQGPAVTVDTACSSSLVALHLATQALRSRECSLALVGGATIMSGPASLIEFARQRGIAPDGRCKAFGDEADGMGWGEGVGVLVVERLSDAQRHGHQVLALVTGSALNQDGASNGLTAPNGAAQRQVIQAALANAGVSSTDIDAVEAHGTGTRLGDPIEARALLATYGRERTADTPLWIGSLKSNIGHPQAAAGVGGVIKMVMAMRHGELPRTLHAQRPTSHVDWSAGTVRLLTDPRRWPDRGRPRRAAVSSFGISGTNAHVVLEQAPDDPVAATSVPMRRASTGPWPFVVTGRGAAGLRGQGEELRSFVERHPELEPADIGRSLVTSRAVLADRAVVVAEDRAALLAGLSALAAGTDSAAVHVGRAVEGRLAIVFTGQGGQRAGMGRELAARYPVFDAALDEVCGVIDELLGRSLRELMWEGGPPLDRTEFAQPALFAFEVALFRLVQSWGIRPDFVAGHSIGEISAAHVAGVLSLADAGRMVVARGRLMQALPEGGAMVAVNAAPDVAAPLVAATDGVSVAAVNSPHSVVVSGAEEPVAEVVARLAAAGYRTRRLTTSHAFHSELMDPMLEDFRAVVAGLPFGAPDIPVVSTLTGALADAATLGEPEYWVRQAREQVRFADGVATLHERGVTQFLELGPDAVLSAMIPECLPADRRVTAVAASRRDRPEVVALLAAAGRIFTGGGEVSWAALFPDGSRRVDLPTYAFQRHRHWLPRDGSVAPAPSDPPPAAAPEPNTGARATDVLAVVDQRRVMSDLVRTSIALVLGHDSPATVDVERTFQDLGFSSLAAVELRDRLNAALDLRLPGTLAFDYPTPAALASYLVGLVTNTADEEPGATVPLATSAADPIVVVGMACRYPGGVGSPEQLWELVDGGRDAVSGLPTDRGWDLDTLLHPDSTRQGATHVRGGGYLDDVAWFDAGFFGISPREAASMDPQQRLLLELTWEALERAGIDPKSLRGSQTGVFAGTSDQDYADLLLGSAELADGYLLTGTSASVLAGRVSYQFGLEGPALTVDTACSSSLVAMHLAAQALRSGECALALAGGATVMATPIDLQEFDKQGLSADGRCKAFGAGADGTGFAEGAGLLVLERLSDARRHGHSVLAVLRGTAINQDGASNGLTAPNGPSQQRVVRQALANAGVRPDEVDAVDGHGTGTVLGDPIEIKALQAVYGRDRRESDPLWLGSLKSNIGHTQAAAGVGSVIKMIMAIRHGLLPKTLHVDRPSEHVDWESGTVRLLGDARPWPTTGRPRRAAVSSFGASGTNAHVIVEQAPAPEPADEPADRSHAPRMLPLPLSGRGEAALRGQAERLREHLLALGATGPAELADVAFSLASTRSSLDHRAVVLGADVAELLSGLDDLMAGTTPVTAPMSSGGADPVFVFPGQGGQYVGMALRLWDSSPVFAASMAECEAALAPYVDWHGHTLRDLLAGADGVAVPDHAEQVQSMLFAVMVSLARLWISRGVVPAAVIAHSVGEVAAAHIAGILTLADAARVLAARARVSGRVSGYATLWLGLPVEQVRDQVGRLTDVHISAINGPRSVVLTGPADRVAALRAEYEAAGVRARPIPMDYPTHSPHMAVVEDELLALLTDIRPATASVPYYSTTLARRVEGTELDGRYWLTNLVQPVRFHDTAAVLLADEYRVLLEVAPHPLLAPSIQETAEERGVEVTVLATLRRGESDPDMFLRSVAAAWQAGLTVDWYEAFAGTGARQVELPTYAFQRQRYWPTAAASAPGDLAASGLERVDHPLLGAKVALAGDAGFLFTSRITLHAHPWLVDHALFDRPLLPGTAFLELAIRAADEAGLGRLEELTIEAPLMLSSRHSVQIQVVVGAPDGDGRRTLEIYSRSADPGEAVEAAWTRHARASAVPVDDLEPAPWPTDLTWPPTGATELDVAGSYERLGALGYAYGPAFTGLRRAWRMGDQVVAEAELPEGLAADAVRFGLHPALLDTGQHSLAVDQLDSRRDDPADPGVRAPFLWSGVRLFASGAAALRLVFSPTGPSSWSVDGFDTTGRPVLRVDSLVAREVSAERLRDVDTAHGDALFELGWVECGPAEAGSGASAEGPIGWVTPSDHARTARTVQPEETVQSEETVHTADARSGPDLAALGRTVDGGAPLPEVVVLPVPDRPTSESMVESVHTAVNSTLRTLQDWLADARWERSRLVVVTGGGLVGAAVGGLVRSAQSENPDRVVLVDQAFADSESVGAPSVEALVRAAIESGEPEVSVRDGRLWSPRLTKAAAEELPDPAGPARNEQSSVWGTGTVLLTGASGVLAGLVAEHLVAECGVRRLLLVSRRGSAAPGAGELVERLTGAGASVRMVACDLAVRDEVMDLVGSVPPEFPLSAVVHCAGVLDDATVGSLTPDRVDAVLRPKVDGAWHLHEATQDAELSAFVLFSSAASAFGAAGQANYAAANAFSDELADHRRGLGLPAVSIAWGWWAEASGMGSHLGTQDRARMARTGIRPLDNDFGLTLFDAAVRRQGRIIAAPFDLAGLSAGATVPGLLRGLVRRPARRVVEPHLAGGAGSREGLAALRPAERDQVVAELVHTHVAAVLGHSPGTAIDDRQPFTALGFDSLTAVELRNRLAAVTGLRLPATLIFDYPSPDALIEFVRSELGGEAAAPARPAISPTAARTAEDPIAIVGMGCRFPGGVSSPDELWDVVARGRDVIGAFPTDRGWNLAELYHPDPEHFGTTYTREGGFLHDADQFDPEFFGISPREAITIDPQQRLLLETAWESLENAGIDPTSLRGGPTGVFVGLMYHDYNSRLHTKPEEFEGYLGNGSAGSIASGRVAYEFGFEGPAVTVDTACSSSLVCLHLAAQALRSGECSLALAGGVAVMASPELYVEYSRLRANAPDGRCRAYGADADGTGWSEGAGLVVLERLSDARRNGHQVLALVAGSALNQDGASNGLTAPNGPSQQRVIRQALANAGLSASDVDVVEGHGTGTRLGDPIEAQALLATYGSEHTQDAPLWLGSIKSNIGHTQAAAGIAGTIKMVLAMRHGIMPETLYVETPSPRVDWSSGAVALLDRAREWPDRGRPRRVGVSSFGVSGTNAHIILEQPPAEPTAPTSDNAPPPAATLPAWPLVLSARGPAALRGQADRLGSHLRDRPDVALADVAHSLVADRAGHDHRVVLLARDREQALERLAAFAHGGEGAGAVAGVARRGSLAMVFTGQGAQHPGMGSQLHRQFAVFAAAFDQACEQLDPAVREAVLGDGENRLDATEIAQPALFAVEVALFRLFESWGVRPDFLTGHSVGEIAAAHVAGVLSLPDACRLVSERGRLMARLEPGGVMVSVTAGEQVVAPLVAEYAESVSIAAVNTPGSVVLSGLESAVTQIVRRLTEDGHRTKQLVVSHAFHSPLMDPMLDEFRALVRGLAFQPPRIPMVGGDEVTDPEYWVRHVRDTVRFADRVSELRGAGVTRFLEIGPDAPLTGAIRQCLDEPDIIAVPSLRRDRDEADTALTGLGTLFAAGVEVDWPALFDGTGARHTSLPTYAFQHQRYWLDAPEPPADLTAVGLDPLDHPLLLAGVEVAGGEAMLLTGRLAPRTQPWLREHVLFEQALLPGTAFVDMALRAAEQVGCGLLDELTIESPLLIAAAGAVALQILVEAPDEGGRRKMTISARPDGDADDTPWTRHATGTVSAAESVPNSDPLTEWPPRGAEVVDVADAYDLFAGAGHDYGPTFQGLVACWRRDAELYTEVELPSGGTDVERFGVHPALLDAGLHGGVLRALTSETPQGLVPFSWAGARLFASGATALRVRVRPVATDTVALDAFDDTGAPVFSVAALSSRSVSADRLRAAAASRDDSLFEISWVECGRVDDTAPCSEAPPRSEATVLDGPLTLAELVSGRDEGAEVPPLVAVSVPGEGLAVPADVHAAVNGVLRSVQMWLADPGWESSRLAVITTDSLTGAAVRGLLRSAQSENPDRIVLVEGGADTITTAALHAAVESGEPEVSVRDGVLWAPRLARLGTTDTAHATSWSAGTVLITGASGVLAGHVARYLVTEHHARHLVLTSRQGLDSPRTVRLAAELAELGAAVRVLACDVADREQAAAMVRSVEPEFPLTAVVHCAGVLDDGVFDALTSDRVDAVLAPKVDGAWHLHELTRELDLSAFVLFSSSAAPFGAPGQANYAAANAFLDALAVERHRHGLPAVSISWGWWGEDSGMTENLSETDMARMGRGGMLPMATAKGLELLAAAADLARPNVMAARLDLAAVRSAGTVPALLRGLVRRPARRAARSSVAGLEAARLAGSSVADQVKAIGELVRAQVAAVLGYPSGASVDMTRAFHEVGFDSLTAVELRNRLNTATGLRLPATLVFDYPTPETLAASLRSALVGDEVDTVEATPAGRVTAIGDDPIVIVGMACRYPGGVDSPDELWRLVVEGRDAITGFPVDRGWDVAHLYDPDPEHLGTTYAQGGGFLDHLAEFDSDFFGISPREAIAIDPQQRLLLETAWESFENAGIVPSALRGGPIGVFVGANGSDYPALLAQDSHDFGGRVLTGNAASIISGRLSYEFGFEGPSVSIDTACSSSLVAMHLAAQALRSGECSLALAGGVATMATPSMFVEMARQRGLSPDGRCRAFGAGADGTGWAEGVGLLVLERLSDARRNHHHVLAVLAGSAVNQDGASNGLTAPSGPSQQRVIRGALANAGLSASEVDVVEGHGTGTRLGDPIEAQALLATYGRERESDTPLWLGSIKSNIGHSQAAAGAAGTIKMIMAMQHGLLPRTLHAETPSPEVDWSSGGVALLDRARDWPEQGHPRRAGVSAFSLSGTNAHIILEQPPIDLPTPPTAPAPDEGSVTRPVQPWVLTARGPAALRAQAARLHAHLTERPELALADVARSMVTDRAIHDHRAVVLAADREQLRERLAAFADDAPAPGADATGVAASGGLAVVFTGQGSQRAGMGRELHRHFPVFAAAFDDVCAALDPSLRDIIFDEDDARLNTTEFAQPALFAIEVALFRLFESWGIRPDFVTGHSVGEITAAHVSGVLSLADACVLVTTRARLMQGLAPGGAMMSVNAGEDVVAALLAKGAGSVSIAAVNTPESVVISGTELAVSDVGQRLADAGYRTKRLAVSHAFHSPLMDPMLGEFRDALDGLEFWPPRIPMTSSDVATPEYWVQHVRGAVRFADTVSELRAGGVTRFLELGPDATLTGLVRECVTGEGVVAVPSLRRGRSETESVLAGLSTLFAVGVEVDWPALFPAAGAGQTPLPTYAFQHRRYWPDTPETPATTTVDPDAVDSRFWGLVEQGDVDALSVELSTEERDGLGAVLPALARWRLDRREKTMVDSWRYRLSWRPVPTRPESTLTGTWLLVVPAGHRDDVWVAPIEAAMTAAGAEVRGLEVGEQQLDRAALATRLDVPPLAGVVSLLAVEQSRVPGHPGVPVGLAATVSLVQALEDREIDAPLWCLTQGAVNVVPGDGLDHPDQALLWGLGRTLALERPDRWGGLVDLPVTPDDASAAGLIRLLGDGGTGEQAALRDGAVLGGRLVRADPDEPPRRNWRPSGSVLVTGGLTGLGARTARWLAEQGAPHLVLTSRRGREAPGAIELEADLTALGSAVTIAACDVADRGEVRALLADLPHDLPLTAVFHSAGVANDGVITELTLDRLNNVLRPKVDGAWNLHELTQDLDLSAFVLFSSAAGLIGSPGQSHYAAGNAFLNALAYHRRARGLPATTIGWGLLAGGGMADDTGATDRASRRGLHPMDPGQSLAGLRRALDHDETYIAMTHVDWTRFIRATAGTVKCAVISDLPEYRAAFPVAAAVDRLAEPNGGSGSWARLGALDGDERDAVLLELVRAQVAEALGHSSTEALSPTKAFVELGFDSLAAVELRNRLVAATGLTLPATLTYDHPTLPALRDYLRTAMFGADADQAESALAELDRLEETLSAVTADNRIDEAAKNQVLRRVQKMAAALADQGGHSEQSRLITNADDNELFDFINREFDFTNRELGGPSQ</sequence>
<evidence type="ECO:0000256" key="4">
    <source>
        <dbReference type="ARBA" id="ARBA00022679"/>
    </source>
</evidence>
<dbReference type="Proteomes" id="UP000756710">
    <property type="component" value="Unassembled WGS sequence"/>
</dbReference>
<feature type="coiled-coil region" evidence="9">
    <location>
        <begin position="6"/>
        <end position="33"/>
    </location>
</feature>
<dbReference type="Gene3D" id="3.40.50.720">
    <property type="entry name" value="NAD(P)-binding Rossmann-like Domain"/>
    <property type="match status" value="3"/>
</dbReference>
<dbReference type="FunFam" id="3.40.47.10:FF:000019">
    <property type="entry name" value="Polyketide synthase type I"/>
    <property type="match status" value="4"/>
</dbReference>
<dbReference type="SMART" id="SM00823">
    <property type="entry name" value="PKS_PP"/>
    <property type="match status" value="4"/>
</dbReference>
<dbReference type="InterPro" id="IPR050091">
    <property type="entry name" value="PKS_NRPS_Biosynth_Enz"/>
</dbReference>
<evidence type="ECO:0000256" key="6">
    <source>
        <dbReference type="ARBA" id="ARBA00023268"/>
    </source>
</evidence>
<keyword evidence="16" id="KW-1185">Reference proteome</keyword>
<name>A0A061A2Z9_9ACTN</name>
<feature type="domain" description="PKS/mFAS DH" evidence="13">
    <location>
        <begin position="1943"/>
        <end position="2229"/>
    </location>
</feature>
<feature type="region of interest" description="Disordered" evidence="10">
    <location>
        <begin position="3817"/>
        <end position="3854"/>
    </location>
</feature>
<feature type="region of interest" description="C-terminal hotdog fold" evidence="8">
    <location>
        <begin position="2085"/>
        <end position="2229"/>
    </location>
</feature>
<dbReference type="GO" id="GO:0033068">
    <property type="term" value="P:macrolide biosynthetic process"/>
    <property type="evidence" value="ECO:0007669"/>
    <property type="project" value="UniProtKB-ARBA"/>
</dbReference>
<dbReference type="PROSITE" id="PS52004">
    <property type="entry name" value="KS3_2"/>
    <property type="match status" value="4"/>
</dbReference>
<feature type="region of interest" description="N-terminal hotdog fold" evidence="8">
    <location>
        <begin position="3719"/>
        <end position="3844"/>
    </location>
</feature>
<dbReference type="Pfam" id="PF08659">
    <property type="entry name" value="KR"/>
    <property type="match status" value="3"/>
</dbReference>
<dbReference type="GO" id="GO:0006633">
    <property type="term" value="P:fatty acid biosynthetic process"/>
    <property type="evidence" value="ECO:0007669"/>
    <property type="project" value="InterPro"/>
</dbReference>
<dbReference type="FunFam" id="1.10.1200.10:FF:000007">
    <property type="entry name" value="Probable polyketide synthase pks17"/>
    <property type="match status" value="3"/>
</dbReference>
<dbReference type="SUPFAM" id="SSF51735">
    <property type="entry name" value="NAD(P)-binding Rossmann-fold domains"/>
    <property type="match status" value="6"/>
</dbReference>
<dbReference type="PANTHER" id="PTHR43775">
    <property type="entry name" value="FATTY ACID SYNTHASE"/>
    <property type="match status" value="1"/>
</dbReference>
<dbReference type="InterPro" id="IPR036291">
    <property type="entry name" value="NAD(P)-bd_dom_sf"/>
</dbReference>
<evidence type="ECO:0000259" key="11">
    <source>
        <dbReference type="PROSITE" id="PS50075"/>
    </source>
</evidence>
<dbReference type="Gene3D" id="3.30.70.3290">
    <property type="match status" value="4"/>
</dbReference>
<dbReference type="CDD" id="cd08956">
    <property type="entry name" value="KR_3_FAS_SDR_x"/>
    <property type="match status" value="2"/>
</dbReference>
<feature type="region of interest" description="C-terminal hotdog fold" evidence="8">
    <location>
        <begin position="3857"/>
        <end position="3995"/>
    </location>
</feature>
<dbReference type="Pfam" id="PF16197">
    <property type="entry name" value="KAsynt_C_assoc"/>
    <property type="match status" value="4"/>
</dbReference>
<feature type="region of interest" description="Disordered" evidence="10">
    <location>
        <begin position="912"/>
        <end position="935"/>
    </location>
</feature>
<dbReference type="CDD" id="cd08952">
    <property type="entry name" value="KR_1_SDR_x"/>
    <property type="match status" value="1"/>
</dbReference>
<keyword evidence="9" id="KW-0175">Coiled coil</keyword>
<feature type="domain" description="Carrier" evidence="11">
    <location>
        <begin position="5988"/>
        <end position="6063"/>
    </location>
</feature>
<feature type="region of interest" description="N-terminal hotdog fold" evidence="8">
    <location>
        <begin position="1943"/>
        <end position="2070"/>
    </location>
</feature>
<dbReference type="InterPro" id="IPR042104">
    <property type="entry name" value="PKS_dehydratase_sf"/>
</dbReference>
<feature type="active site" description="Proton acceptor; for dehydratase activity" evidence="8">
    <location>
        <position position="1975"/>
    </location>
</feature>
<dbReference type="InterPro" id="IPR049900">
    <property type="entry name" value="PKS_mFAS_DH"/>
</dbReference>
<proteinExistence type="predicted"/>
<dbReference type="InterPro" id="IPR014043">
    <property type="entry name" value="Acyl_transferase_dom"/>
</dbReference>
<dbReference type="InterPro" id="IPR013968">
    <property type="entry name" value="PKS_KR"/>
</dbReference>
<feature type="region of interest" description="Disordered" evidence="10">
    <location>
        <begin position="1470"/>
        <end position="1492"/>
    </location>
</feature>
<dbReference type="InterPro" id="IPR009081">
    <property type="entry name" value="PP-bd_ACP"/>
</dbReference>
<dbReference type="SMART" id="SM00827">
    <property type="entry name" value="PKS_AT"/>
    <property type="match status" value="4"/>
</dbReference>
<dbReference type="InterPro" id="IPR001227">
    <property type="entry name" value="Ac_transferase_dom_sf"/>
</dbReference>
<dbReference type="SUPFAM" id="SSF55048">
    <property type="entry name" value="Probable ACP-binding domain of malonyl-CoA ACP transacylase"/>
    <property type="match status" value="4"/>
</dbReference>
<evidence type="ECO:0000256" key="7">
    <source>
        <dbReference type="ARBA" id="ARBA00023315"/>
    </source>
</evidence>
<dbReference type="InterPro" id="IPR014031">
    <property type="entry name" value="Ketoacyl_synth_C"/>
</dbReference>
<dbReference type="InterPro" id="IPR041618">
    <property type="entry name" value="PKS_DE"/>
</dbReference>
<dbReference type="SMART" id="SM01294">
    <property type="entry name" value="PKS_PP_betabranch"/>
    <property type="match status" value="4"/>
</dbReference>
<dbReference type="NCBIfam" id="NF045894">
    <property type="entry name" value="PKS_plus_SDR"/>
    <property type="match status" value="1"/>
</dbReference>
<dbReference type="Pfam" id="PF00550">
    <property type="entry name" value="PP-binding"/>
    <property type="match status" value="4"/>
</dbReference>
<dbReference type="InterPro" id="IPR020806">
    <property type="entry name" value="PKS_PP-bd"/>
</dbReference>
<comment type="pathway">
    <text evidence="1">Antibiotic biosynthesis.</text>
</comment>
<dbReference type="InterPro" id="IPR057326">
    <property type="entry name" value="KR_dom"/>
</dbReference>
<feature type="active site" description="Proton donor; for dehydratase activity" evidence="8">
    <location>
        <position position="2146"/>
    </location>
</feature>
<dbReference type="Pfam" id="PF14765">
    <property type="entry name" value="PS-DH"/>
    <property type="match status" value="2"/>
</dbReference>
<dbReference type="Pfam" id="PF22953">
    <property type="entry name" value="SpnB_Rossmann"/>
    <property type="match status" value="1"/>
</dbReference>
<dbReference type="HOGENOM" id="CLU_000022_35_8_11"/>
<evidence type="ECO:0000259" key="12">
    <source>
        <dbReference type="PROSITE" id="PS52004"/>
    </source>
</evidence>
<dbReference type="InterPro" id="IPR018201">
    <property type="entry name" value="Ketoacyl_synth_AS"/>
</dbReference>
<feature type="active site" description="Proton acceptor; for dehydratase activity" evidence="8">
    <location>
        <position position="3751"/>
    </location>
</feature>
<dbReference type="Gene3D" id="3.40.366.10">
    <property type="entry name" value="Malonyl-Coenzyme A Acyl Carrier Protein, domain 2"/>
    <property type="match status" value="4"/>
</dbReference>
<dbReference type="Gene3D" id="3.10.129.110">
    <property type="entry name" value="Polyketide synthase dehydratase"/>
    <property type="match status" value="2"/>
</dbReference>
<dbReference type="Pfam" id="PF00109">
    <property type="entry name" value="ketoacyl-synt"/>
    <property type="match status" value="4"/>
</dbReference>
<dbReference type="InterPro" id="IPR016035">
    <property type="entry name" value="Acyl_Trfase/lysoPLipase"/>
</dbReference>
<evidence type="ECO:0000313" key="16">
    <source>
        <dbReference type="Proteomes" id="UP000756710"/>
    </source>
</evidence>
<reference evidence="15 16" key="2">
    <citation type="submission" date="2021-03" db="EMBL/GenBank/DDBJ databases">
        <title>Genomic Encyclopedia of Type Strains, Phase IV (KMG-IV): sequencing the most valuable type-strain genomes for metagenomic binning, comparative biology and taxonomic classification.</title>
        <authorList>
            <person name="Goeker M."/>
        </authorList>
    </citation>
    <scope>NUCLEOTIDE SEQUENCE [LARGE SCALE GENOMIC DNA]</scope>
    <source>
        <strain evidence="15 16">DSM 41954</strain>
    </source>
</reference>
<protein>
    <submittedName>
        <fullName evidence="14 15">Acyl transferase</fullName>
    </submittedName>
</protein>
<dbReference type="RefSeq" id="WP_044580005.1">
    <property type="nucleotide sequence ID" value="NZ_BAABDR010000044.1"/>
</dbReference>
<dbReference type="InterPro" id="IPR049552">
    <property type="entry name" value="PKS_DH_N"/>
</dbReference>
<dbReference type="InterPro" id="IPR014030">
    <property type="entry name" value="Ketoacyl_synth_N"/>
</dbReference>
<evidence type="ECO:0000256" key="10">
    <source>
        <dbReference type="SAM" id="MobiDB-lite"/>
    </source>
</evidence>
<dbReference type="EMBL" id="LK022848">
    <property type="protein sequence ID" value="CDR16936.1"/>
    <property type="molecule type" value="Genomic_DNA"/>
</dbReference>
<evidence type="ECO:0000256" key="3">
    <source>
        <dbReference type="ARBA" id="ARBA00022553"/>
    </source>
</evidence>
<dbReference type="SMART" id="SM00825">
    <property type="entry name" value="PKS_KS"/>
    <property type="match status" value="4"/>
</dbReference>
<dbReference type="GO" id="GO:0031177">
    <property type="term" value="F:phosphopantetheine binding"/>
    <property type="evidence" value="ECO:0007669"/>
    <property type="project" value="InterPro"/>
</dbReference>
<keyword evidence="7" id="KW-0012">Acyltransferase</keyword>
<dbReference type="PROSITE" id="PS52019">
    <property type="entry name" value="PKS_MFAS_DH"/>
    <property type="match status" value="2"/>
</dbReference>
<dbReference type="Pfam" id="PF18369">
    <property type="entry name" value="PKS_DE"/>
    <property type="match status" value="1"/>
</dbReference>
<keyword evidence="5" id="KW-0045">Antibiotic biosynthesis</keyword>
<dbReference type="PANTHER" id="PTHR43775:SF51">
    <property type="entry name" value="INACTIVE PHENOLPHTHIOCEROL SYNTHESIS POLYKETIDE SYNTHASE TYPE I PKS1-RELATED"/>
    <property type="match status" value="1"/>
</dbReference>
<dbReference type="SMART" id="SM00826">
    <property type="entry name" value="PKS_DH"/>
    <property type="match status" value="2"/>
</dbReference>
<reference evidence="14" key="1">
    <citation type="submission" date="2014-05" db="EMBL/GenBank/DDBJ databases">
        <authorList>
            <person name="Horn Fabian"/>
        </authorList>
    </citation>
    <scope>NUCLEOTIDE SEQUENCE</scope>
</reference>
<dbReference type="Gene3D" id="3.40.47.10">
    <property type="match status" value="4"/>
</dbReference>
<evidence type="ECO:0000256" key="9">
    <source>
        <dbReference type="SAM" id="Coils"/>
    </source>
</evidence>
<feature type="domain" description="Ketosynthase family 3 (KS3)" evidence="12">
    <location>
        <begin position="4553"/>
        <end position="4979"/>
    </location>
</feature>
<keyword evidence="6" id="KW-0511">Multifunctional enzyme</keyword>
<organism evidence="14">
    <name type="scientific">Streptomyces iranensis</name>
    <dbReference type="NCBI Taxonomy" id="576784"/>
    <lineage>
        <taxon>Bacteria</taxon>
        <taxon>Bacillati</taxon>
        <taxon>Actinomycetota</taxon>
        <taxon>Actinomycetes</taxon>
        <taxon>Kitasatosporales</taxon>
        <taxon>Streptomycetaceae</taxon>
        <taxon>Streptomyces</taxon>
        <taxon>Streptomyces violaceusniger group</taxon>
    </lineage>
</organism>
<feature type="domain" description="Ketosynthase family 3 (KS3)" evidence="12">
    <location>
        <begin position="2832"/>
        <end position="3258"/>
    </location>
</feature>
<dbReference type="Pfam" id="PF00698">
    <property type="entry name" value="Acyl_transf_1"/>
    <property type="match status" value="4"/>
</dbReference>
<evidence type="ECO:0000313" key="14">
    <source>
        <dbReference type="EMBL" id="CDR16936.1"/>
    </source>
</evidence>
<dbReference type="SMART" id="SM00822">
    <property type="entry name" value="PKS_KR"/>
    <property type="match status" value="3"/>
</dbReference>
<dbReference type="InterPro" id="IPR016036">
    <property type="entry name" value="Malonyl_transacylase_ACP-bd"/>
</dbReference>
<dbReference type="InterPro" id="IPR055123">
    <property type="entry name" value="SpnB-like_Rossmann"/>
</dbReference>
<dbReference type="SUPFAM" id="SSF47336">
    <property type="entry name" value="ACP-like"/>
    <property type="match status" value="4"/>
</dbReference>
<feature type="domain" description="Carrier" evidence="11">
    <location>
        <begin position="2736"/>
        <end position="2811"/>
    </location>
</feature>
<feature type="domain" description="PKS/mFAS DH" evidence="13">
    <location>
        <begin position="3719"/>
        <end position="3995"/>
    </location>
</feature>
<dbReference type="InterPro" id="IPR006162">
    <property type="entry name" value="Ppantetheine_attach_site"/>
</dbReference>
<dbReference type="EMBL" id="JAGGLR010000003">
    <property type="protein sequence ID" value="MBP2060626.1"/>
    <property type="molecule type" value="Genomic_DNA"/>
</dbReference>
<dbReference type="InterPro" id="IPR016039">
    <property type="entry name" value="Thiolase-like"/>
</dbReference>
<dbReference type="Pfam" id="PF21089">
    <property type="entry name" value="PKS_DH_N"/>
    <property type="match status" value="2"/>
</dbReference>
<evidence type="ECO:0000256" key="2">
    <source>
        <dbReference type="ARBA" id="ARBA00022450"/>
    </source>
</evidence>
<dbReference type="Gene3D" id="1.10.1200.10">
    <property type="entry name" value="ACP-like"/>
    <property type="match status" value="4"/>
</dbReference>
<accession>A0A061A2Z9</accession>
<feature type="compositionally biased region" description="Polar residues" evidence="10">
    <location>
        <begin position="3833"/>
        <end position="3848"/>
    </location>
</feature>
<dbReference type="PROSITE" id="PS00012">
    <property type="entry name" value="PHOSPHOPANTETHEINE"/>
    <property type="match status" value="4"/>
</dbReference>
<evidence type="ECO:0000313" key="15">
    <source>
        <dbReference type="EMBL" id="MBP2060626.1"/>
    </source>
</evidence>
<dbReference type="PROSITE" id="PS00606">
    <property type="entry name" value="KS3_1"/>
    <property type="match status" value="4"/>
</dbReference>
<gene>
    <name evidence="15" type="ORF">J2Z30_001628</name>
    <name evidence="14" type="ORF">SIRAN9185</name>
</gene>
<feature type="domain" description="Ketosynthase family 3 (KS3)" evidence="12">
    <location>
        <begin position="35"/>
        <end position="460"/>
    </location>
</feature>
<dbReference type="PROSITE" id="PS50075">
    <property type="entry name" value="CARRIER"/>
    <property type="match status" value="4"/>
</dbReference>
<keyword evidence="4 14" id="KW-0808">Transferase</keyword>
<evidence type="ECO:0000256" key="8">
    <source>
        <dbReference type="PROSITE-ProRule" id="PRU01363"/>
    </source>
</evidence>